<dbReference type="HOGENOM" id="CLU_1094303_0_0_1"/>
<dbReference type="InParanoid" id="S8DS70"/>
<accession>S8DS70</accession>
<dbReference type="Proteomes" id="UP000015241">
    <property type="component" value="Unassembled WGS sequence"/>
</dbReference>
<gene>
    <name evidence="2" type="ORF">FOMPIDRAFT_1055418</name>
</gene>
<reference evidence="2 3" key="1">
    <citation type="journal article" date="2012" name="Science">
        <title>The Paleozoic origin of enzymatic lignin decomposition reconstructed from 31 fungal genomes.</title>
        <authorList>
            <person name="Floudas D."/>
            <person name="Binder M."/>
            <person name="Riley R."/>
            <person name="Barry K."/>
            <person name="Blanchette R.A."/>
            <person name="Henrissat B."/>
            <person name="Martinez A.T."/>
            <person name="Otillar R."/>
            <person name="Spatafora J.W."/>
            <person name="Yadav J.S."/>
            <person name="Aerts A."/>
            <person name="Benoit I."/>
            <person name="Boyd A."/>
            <person name="Carlson A."/>
            <person name="Copeland A."/>
            <person name="Coutinho P.M."/>
            <person name="de Vries R.P."/>
            <person name="Ferreira P."/>
            <person name="Findley K."/>
            <person name="Foster B."/>
            <person name="Gaskell J."/>
            <person name="Glotzer D."/>
            <person name="Gorecki P."/>
            <person name="Heitman J."/>
            <person name="Hesse C."/>
            <person name="Hori C."/>
            <person name="Igarashi K."/>
            <person name="Jurgens J.A."/>
            <person name="Kallen N."/>
            <person name="Kersten P."/>
            <person name="Kohler A."/>
            <person name="Kuees U."/>
            <person name="Kumar T.K.A."/>
            <person name="Kuo A."/>
            <person name="LaButti K."/>
            <person name="Larrondo L.F."/>
            <person name="Lindquist E."/>
            <person name="Ling A."/>
            <person name="Lombard V."/>
            <person name="Lucas S."/>
            <person name="Lundell T."/>
            <person name="Martin R."/>
            <person name="McLaughlin D.J."/>
            <person name="Morgenstern I."/>
            <person name="Morin E."/>
            <person name="Murat C."/>
            <person name="Nagy L.G."/>
            <person name="Nolan M."/>
            <person name="Ohm R.A."/>
            <person name="Patyshakuliyeva A."/>
            <person name="Rokas A."/>
            <person name="Ruiz-Duenas F.J."/>
            <person name="Sabat G."/>
            <person name="Salamov A."/>
            <person name="Samejima M."/>
            <person name="Schmutz J."/>
            <person name="Slot J.C."/>
            <person name="St John F."/>
            <person name="Stenlid J."/>
            <person name="Sun H."/>
            <person name="Sun S."/>
            <person name="Syed K."/>
            <person name="Tsang A."/>
            <person name="Wiebenga A."/>
            <person name="Young D."/>
            <person name="Pisabarro A."/>
            <person name="Eastwood D.C."/>
            <person name="Martin F."/>
            <person name="Cullen D."/>
            <person name="Grigoriev I.V."/>
            <person name="Hibbett D.S."/>
        </authorList>
    </citation>
    <scope>NUCLEOTIDE SEQUENCE</scope>
    <source>
        <strain evidence="3">FP-58527</strain>
    </source>
</reference>
<evidence type="ECO:0000256" key="1">
    <source>
        <dbReference type="SAM" id="MobiDB-lite"/>
    </source>
</evidence>
<dbReference type="EMBL" id="KE504246">
    <property type="protein sequence ID" value="EPS94038.1"/>
    <property type="molecule type" value="Genomic_DNA"/>
</dbReference>
<organism evidence="2 3">
    <name type="scientific">Fomitopsis schrenkii</name>
    <name type="common">Brown rot fungus</name>
    <dbReference type="NCBI Taxonomy" id="2126942"/>
    <lineage>
        <taxon>Eukaryota</taxon>
        <taxon>Fungi</taxon>
        <taxon>Dikarya</taxon>
        <taxon>Basidiomycota</taxon>
        <taxon>Agaricomycotina</taxon>
        <taxon>Agaricomycetes</taxon>
        <taxon>Polyporales</taxon>
        <taxon>Fomitopsis</taxon>
    </lineage>
</organism>
<proteinExistence type="predicted"/>
<dbReference type="AlphaFoldDB" id="S8DS70"/>
<sequence>MARTPVPSSSAVAAAVAAAEHVADDSVPTLVADLFKWLPEPPAETSDYVDWARIFCEVMATAREQGAIREVLNEKADEALRGLAGRFPVAEEPLPDWATEVFGPALERASAEVRKRARQDQLASISARLQRTRQASQPQVAAAVEKDPEAEKDRSSCEAEVPQPKRRRVHLKVADPKGKGVDRGSLIPGNAHCLTIPLGSLVFYYVKLVFTTVTSLEMFVLDGRSGVYGALAVLQRKREATLRFACQIPRIDVT</sequence>
<feature type="compositionally biased region" description="Basic and acidic residues" evidence="1">
    <location>
        <begin position="144"/>
        <end position="157"/>
    </location>
</feature>
<evidence type="ECO:0000313" key="2">
    <source>
        <dbReference type="EMBL" id="EPS94038.1"/>
    </source>
</evidence>
<name>S8DS70_FOMSC</name>
<feature type="compositionally biased region" description="Polar residues" evidence="1">
    <location>
        <begin position="127"/>
        <end position="139"/>
    </location>
</feature>
<protein>
    <submittedName>
        <fullName evidence="2">Uncharacterized protein</fullName>
    </submittedName>
</protein>
<evidence type="ECO:0000313" key="3">
    <source>
        <dbReference type="Proteomes" id="UP000015241"/>
    </source>
</evidence>
<feature type="region of interest" description="Disordered" evidence="1">
    <location>
        <begin position="127"/>
        <end position="167"/>
    </location>
</feature>
<keyword evidence="3" id="KW-1185">Reference proteome</keyword>